<keyword evidence="1" id="KW-0175">Coiled coil</keyword>
<feature type="compositionally biased region" description="Basic and acidic residues" evidence="2">
    <location>
        <begin position="354"/>
        <end position="368"/>
    </location>
</feature>
<evidence type="ECO:0000256" key="1">
    <source>
        <dbReference type="SAM" id="Coils"/>
    </source>
</evidence>
<organism evidence="3 4">
    <name type="scientific">Plutella xylostella</name>
    <name type="common">Diamondback moth</name>
    <name type="synonym">Plutella maculipennis</name>
    <dbReference type="NCBI Taxonomy" id="51655"/>
    <lineage>
        <taxon>Eukaryota</taxon>
        <taxon>Metazoa</taxon>
        <taxon>Ecdysozoa</taxon>
        <taxon>Arthropoda</taxon>
        <taxon>Hexapoda</taxon>
        <taxon>Insecta</taxon>
        <taxon>Pterygota</taxon>
        <taxon>Neoptera</taxon>
        <taxon>Endopterygota</taxon>
        <taxon>Lepidoptera</taxon>
        <taxon>Glossata</taxon>
        <taxon>Ditrysia</taxon>
        <taxon>Yponomeutoidea</taxon>
        <taxon>Plutellidae</taxon>
        <taxon>Plutella</taxon>
    </lineage>
</organism>
<feature type="coiled-coil region" evidence="1">
    <location>
        <begin position="54"/>
        <end position="160"/>
    </location>
</feature>
<feature type="region of interest" description="Disordered" evidence="2">
    <location>
        <begin position="354"/>
        <end position="401"/>
    </location>
</feature>
<reference evidence="3" key="1">
    <citation type="submission" date="2020-11" db="EMBL/GenBank/DDBJ databases">
        <authorList>
            <person name="Whiteford S."/>
        </authorList>
    </citation>
    <scope>NUCLEOTIDE SEQUENCE</scope>
</reference>
<sequence length="546" mass="62106">MKFLYSRYMDKIREELKALDERAQDELLLRRVERDLARRQLAFNRAERAREHKLEATQARKDEWAEKKRIAKEREKKVKDRIRYLADFKEKQKTERAAKAKEKEDRIKQRLQAAAELELRRKITMIREWRSNERKRLKRLQQEKEQKAKLLEENANNKWEARIEAQNKKIELEAKVLKMYCDDIKAAAERRTKRAEVQAYNADLAFQRIKLTNLKAIHGGAAKEAKVVKKMGSAFEKSARGTRGMTMERAQDIANEAMKQANSVDADRFTNIGQAKKMMDESLDTPAAPAKLLDEIMDSAIREYSRRHINNALRKVENAVKKQAGDEFLSASRQNVHTKRGGVKSRWAKILENKDASKTGKGEKRESRGLSFGPVSTVEGADTLDPGAMKSAKGRTPTPVPSKTMLVDVAFKERDEDLPDPVAHAGHLPERNKLANMVRTASKLLVKNVKARVNKGLDVTTGEVTLPSVRHPMEWGEAVEGLAGAVVESRVGTDCGDLRRTGDFLASRILKTLNADMKAEKKKKKLATISSDKQDFYIPDPVGNEK</sequence>
<dbReference type="EMBL" id="CAJHNJ030000136">
    <property type="protein sequence ID" value="CAG9136346.1"/>
    <property type="molecule type" value="Genomic_DNA"/>
</dbReference>
<dbReference type="Proteomes" id="UP000653454">
    <property type="component" value="Unassembled WGS sequence"/>
</dbReference>
<evidence type="ECO:0000313" key="3">
    <source>
        <dbReference type="EMBL" id="CAG9136346.1"/>
    </source>
</evidence>
<evidence type="ECO:0000313" key="4">
    <source>
        <dbReference type="Proteomes" id="UP000653454"/>
    </source>
</evidence>
<comment type="caution">
    <text evidence="3">The sequence shown here is derived from an EMBL/GenBank/DDBJ whole genome shotgun (WGS) entry which is preliminary data.</text>
</comment>
<protein>
    <submittedName>
        <fullName evidence="3">(diamondback moth) hypothetical protein</fullName>
    </submittedName>
</protein>
<keyword evidence="4" id="KW-1185">Reference proteome</keyword>
<accession>A0A8S4G6S2</accession>
<dbReference type="AlphaFoldDB" id="A0A8S4G6S2"/>
<gene>
    <name evidence="3" type="ORF">PLXY2_LOCUS14596</name>
</gene>
<evidence type="ECO:0000256" key="2">
    <source>
        <dbReference type="SAM" id="MobiDB-lite"/>
    </source>
</evidence>
<name>A0A8S4G6S2_PLUXY</name>
<proteinExistence type="predicted"/>